<feature type="compositionally biased region" description="Polar residues" evidence="2">
    <location>
        <begin position="204"/>
        <end position="213"/>
    </location>
</feature>
<feature type="non-terminal residue" evidence="4">
    <location>
        <position position="213"/>
    </location>
</feature>
<organism evidence="4 5">
    <name type="scientific">Dreissena polymorpha</name>
    <name type="common">Zebra mussel</name>
    <name type="synonym">Mytilus polymorpha</name>
    <dbReference type="NCBI Taxonomy" id="45954"/>
    <lineage>
        <taxon>Eukaryota</taxon>
        <taxon>Metazoa</taxon>
        <taxon>Spiralia</taxon>
        <taxon>Lophotrochozoa</taxon>
        <taxon>Mollusca</taxon>
        <taxon>Bivalvia</taxon>
        <taxon>Autobranchia</taxon>
        <taxon>Heteroconchia</taxon>
        <taxon>Euheterodonta</taxon>
        <taxon>Imparidentia</taxon>
        <taxon>Neoheterodontei</taxon>
        <taxon>Myida</taxon>
        <taxon>Dreissenoidea</taxon>
        <taxon>Dreissenidae</taxon>
        <taxon>Dreissena</taxon>
    </lineage>
</organism>
<keyword evidence="5" id="KW-1185">Reference proteome</keyword>
<dbReference type="EMBL" id="JAIWYP010000011">
    <property type="protein sequence ID" value="KAH3738145.1"/>
    <property type="molecule type" value="Genomic_DNA"/>
</dbReference>
<feature type="region of interest" description="Disordered" evidence="2">
    <location>
        <begin position="189"/>
        <end position="213"/>
    </location>
</feature>
<sequence length="213" mass="24195">RATPVPTSESDSEAGSSPVPRHGRAQNLNFNNVGVDRGYNWRTSEQPYSGEEPWEKEPCFIPSIQSSRKGEARRDYCTLVKRMKQRFGSSVHESKYLGMLENRQRRPEESIISLCDDIRQLTKKAYNTNGIDRKLSGLIKGLDTRLERLESVSLARSTQQSPKTKSESRKCFKCRSEAHLFRDCPQSERQSFGEVSRNVPAHLSQGNGSRSTQ</sequence>
<feature type="compositionally biased region" description="Polar residues" evidence="2">
    <location>
        <begin position="1"/>
        <end position="15"/>
    </location>
</feature>
<evidence type="ECO:0000313" key="4">
    <source>
        <dbReference type="EMBL" id="KAH3738145.1"/>
    </source>
</evidence>
<dbReference type="PROSITE" id="PS50158">
    <property type="entry name" value="ZF_CCHC"/>
    <property type="match status" value="1"/>
</dbReference>
<evidence type="ECO:0000256" key="2">
    <source>
        <dbReference type="SAM" id="MobiDB-lite"/>
    </source>
</evidence>
<feature type="domain" description="CCHC-type" evidence="3">
    <location>
        <begin position="169"/>
        <end position="186"/>
    </location>
</feature>
<name>A0A9D4HWQ9_DREPO</name>
<gene>
    <name evidence="4" type="ORF">DPMN_044773</name>
</gene>
<dbReference type="GO" id="GO:0003676">
    <property type="term" value="F:nucleic acid binding"/>
    <property type="evidence" value="ECO:0007669"/>
    <property type="project" value="InterPro"/>
</dbReference>
<dbReference type="GO" id="GO:0008270">
    <property type="term" value="F:zinc ion binding"/>
    <property type="evidence" value="ECO:0007669"/>
    <property type="project" value="UniProtKB-KW"/>
</dbReference>
<feature type="region of interest" description="Disordered" evidence="2">
    <location>
        <begin position="1"/>
        <end position="56"/>
    </location>
</feature>
<protein>
    <recommendedName>
        <fullName evidence="3">CCHC-type domain-containing protein</fullName>
    </recommendedName>
</protein>
<keyword evidence="1" id="KW-0862">Zinc</keyword>
<dbReference type="InterPro" id="IPR036875">
    <property type="entry name" value="Znf_CCHC_sf"/>
</dbReference>
<evidence type="ECO:0000259" key="3">
    <source>
        <dbReference type="PROSITE" id="PS50158"/>
    </source>
</evidence>
<keyword evidence="1" id="KW-0863">Zinc-finger</keyword>
<dbReference type="SUPFAM" id="SSF57756">
    <property type="entry name" value="Retrovirus zinc finger-like domains"/>
    <property type="match status" value="1"/>
</dbReference>
<evidence type="ECO:0000313" key="5">
    <source>
        <dbReference type="Proteomes" id="UP000828390"/>
    </source>
</evidence>
<accession>A0A9D4HWQ9</accession>
<reference evidence="4" key="1">
    <citation type="journal article" date="2019" name="bioRxiv">
        <title>The Genome of the Zebra Mussel, Dreissena polymorpha: A Resource for Invasive Species Research.</title>
        <authorList>
            <person name="McCartney M.A."/>
            <person name="Auch B."/>
            <person name="Kono T."/>
            <person name="Mallez S."/>
            <person name="Zhang Y."/>
            <person name="Obille A."/>
            <person name="Becker A."/>
            <person name="Abrahante J.E."/>
            <person name="Garbe J."/>
            <person name="Badalamenti J.P."/>
            <person name="Herman A."/>
            <person name="Mangelson H."/>
            <person name="Liachko I."/>
            <person name="Sullivan S."/>
            <person name="Sone E.D."/>
            <person name="Koren S."/>
            <person name="Silverstein K.A.T."/>
            <person name="Beckman K.B."/>
            <person name="Gohl D.M."/>
        </authorList>
    </citation>
    <scope>NUCLEOTIDE SEQUENCE</scope>
    <source>
        <strain evidence="4">Duluth1</strain>
        <tissue evidence="4">Whole animal</tissue>
    </source>
</reference>
<reference evidence="4" key="2">
    <citation type="submission" date="2020-11" db="EMBL/GenBank/DDBJ databases">
        <authorList>
            <person name="McCartney M.A."/>
            <person name="Auch B."/>
            <person name="Kono T."/>
            <person name="Mallez S."/>
            <person name="Becker A."/>
            <person name="Gohl D.M."/>
            <person name="Silverstein K.A.T."/>
            <person name="Koren S."/>
            <person name="Bechman K.B."/>
            <person name="Herman A."/>
            <person name="Abrahante J.E."/>
            <person name="Garbe J."/>
        </authorList>
    </citation>
    <scope>NUCLEOTIDE SEQUENCE</scope>
    <source>
        <strain evidence="4">Duluth1</strain>
        <tissue evidence="4">Whole animal</tissue>
    </source>
</reference>
<keyword evidence="1" id="KW-0479">Metal-binding</keyword>
<dbReference type="AlphaFoldDB" id="A0A9D4HWQ9"/>
<dbReference type="InterPro" id="IPR001878">
    <property type="entry name" value="Znf_CCHC"/>
</dbReference>
<comment type="caution">
    <text evidence="4">The sequence shown here is derived from an EMBL/GenBank/DDBJ whole genome shotgun (WGS) entry which is preliminary data.</text>
</comment>
<dbReference type="Proteomes" id="UP000828390">
    <property type="component" value="Unassembled WGS sequence"/>
</dbReference>
<proteinExistence type="predicted"/>
<dbReference type="Gene3D" id="4.10.60.10">
    <property type="entry name" value="Zinc finger, CCHC-type"/>
    <property type="match status" value="1"/>
</dbReference>
<evidence type="ECO:0000256" key="1">
    <source>
        <dbReference type="PROSITE-ProRule" id="PRU00047"/>
    </source>
</evidence>